<accession>A0A822Z6U2</accession>
<proteinExistence type="predicted"/>
<evidence type="ECO:0000256" key="1">
    <source>
        <dbReference type="ARBA" id="ARBA00022679"/>
    </source>
</evidence>
<dbReference type="AlphaFoldDB" id="A0A822Z6U2"/>
<dbReference type="GO" id="GO:0016740">
    <property type="term" value="F:transferase activity"/>
    <property type="evidence" value="ECO:0007669"/>
    <property type="project" value="UniProtKB-KW"/>
</dbReference>
<keyword evidence="3" id="KW-1185">Reference proteome</keyword>
<gene>
    <name evidence="2" type="ORF">HUJ06_013704</name>
</gene>
<dbReference type="Pfam" id="PF02458">
    <property type="entry name" value="Transferase"/>
    <property type="match status" value="1"/>
</dbReference>
<comment type="caution">
    <text evidence="2">The sequence shown here is derived from an EMBL/GenBank/DDBJ whole genome shotgun (WGS) entry which is preliminary data.</text>
</comment>
<organism evidence="2 3">
    <name type="scientific">Nelumbo nucifera</name>
    <name type="common">Sacred lotus</name>
    <dbReference type="NCBI Taxonomy" id="4432"/>
    <lineage>
        <taxon>Eukaryota</taxon>
        <taxon>Viridiplantae</taxon>
        <taxon>Streptophyta</taxon>
        <taxon>Embryophyta</taxon>
        <taxon>Tracheophyta</taxon>
        <taxon>Spermatophyta</taxon>
        <taxon>Magnoliopsida</taxon>
        <taxon>Proteales</taxon>
        <taxon>Nelumbonaceae</taxon>
        <taxon>Nelumbo</taxon>
    </lineage>
</organism>
<name>A0A822Z6U2_NELNU</name>
<evidence type="ECO:0000313" key="2">
    <source>
        <dbReference type="EMBL" id="DAD39381.1"/>
    </source>
</evidence>
<keyword evidence="1" id="KW-0808">Transferase</keyword>
<dbReference type="PANTHER" id="PTHR31896">
    <property type="entry name" value="FAMILY REGULATORY PROTEIN, PUTATIVE (AFU_ORTHOLOGUE AFUA_3G14730)-RELATED"/>
    <property type="match status" value="1"/>
</dbReference>
<dbReference type="InterPro" id="IPR051283">
    <property type="entry name" value="Sec_Metabolite_Acyltrans"/>
</dbReference>
<dbReference type="Gene3D" id="3.30.559.10">
    <property type="entry name" value="Chloramphenicol acetyltransferase-like domain"/>
    <property type="match status" value="1"/>
</dbReference>
<dbReference type="EMBL" id="DUZY01000005">
    <property type="protein sequence ID" value="DAD39381.1"/>
    <property type="molecule type" value="Genomic_DNA"/>
</dbReference>
<evidence type="ECO:0000313" key="3">
    <source>
        <dbReference type="Proteomes" id="UP000607653"/>
    </source>
</evidence>
<sequence>MATLATIRHISRCIIKTQCFQHESKKQIYHLNPWDLSLLSLHYIQTGLLFPKPRFSINQEDRSSIPTIIGQLKESLSCTLVHFIPLTGRFITQKSNNPHSYSISVDCRDAPGVEFIHSVADLKIADVLSPIDVPPIVHSFFPLNRAVNHDGHTMPFLAVQVTELLDGIFLGCSFNHVIGDGTSFWHFINTWSEVCRKEIKDKGISHPPILERWFPNGAMVR</sequence>
<evidence type="ECO:0008006" key="4">
    <source>
        <dbReference type="Google" id="ProtNLM"/>
    </source>
</evidence>
<protein>
    <recommendedName>
        <fullName evidence="4">Acetyltransferase</fullName>
    </recommendedName>
</protein>
<reference evidence="2 3" key="1">
    <citation type="journal article" date="2020" name="Mol. Biol. Evol.">
        <title>Distinct Expression and Methylation Patterns for Genes with Different Fates following a Single Whole-Genome Duplication in Flowering Plants.</title>
        <authorList>
            <person name="Shi T."/>
            <person name="Rahmani R.S."/>
            <person name="Gugger P.F."/>
            <person name="Wang M."/>
            <person name="Li H."/>
            <person name="Zhang Y."/>
            <person name="Li Z."/>
            <person name="Wang Q."/>
            <person name="Van de Peer Y."/>
            <person name="Marchal K."/>
            <person name="Chen J."/>
        </authorList>
    </citation>
    <scope>NUCLEOTIDE SEQUENCE [LARGE SCALE GENOMIC DNA]</scope>
    <source>
        <tissue evidence="2">Leaf</tissue>
    </source>
</reference>
<dbReference type="Proteomes" id="UP000607653">
    <property type="component" value="Unassembled WGS sequence"/>
</dbReference>
<dbReference type="InterPro" id="IPR023213">
    <property type="entry name" value="CAT-like_dom_sf"/>
</dbReference>
<dbReference type="PANTHER" id="PTHR31896:SF12">
    <property type="entry name" value="HXXXD-TYPE ACYL-TRANSFERASE FAMILY PROTEIN"/>
    <property type="match status" value="1"/>
</dbReference>